<accession>A0ABS5L3H8</accession>
<evidence type="ECO:0000256" key="1">
    <source>
        <dbReference type="ARBA" id="ARBA00022679"/>
    </source>
</evidence>
<proteinExistence type="predicted"/>
<protein>
    <submittedName>
        <fullName evidence="4">GNAT family N-acetyltransferase</fullName>
        <ecNumber evidence="4">2.3.1.-</ecNumber>
    </submittedName>
</protein>
<dbReference type="InterPro" id="IPR013653">
    <property type="entry name" value="GCN5-like_dom"/>
</dbReference>
<keyword evidence="1 4" id="KW-0808">Transferase</keyword>
<dbReference type="PROSITE" id="PS51186">
    <property type="entry name" value="GNAT"/>
    <property type="match status" value="1"/>
</dbReference>
<dbReference type="Proteomes" id="UP000730482">
    <property type="component" value="Unassembled WGS sequence"/>
</dbReference>
<dbReference type="PANTHER" id="PTHR43420">
    <property type="entry name" value="ACETYLTRANSFERASE"/>
    <property type="match status" value="1"/>
</dbReference>
<evidence type="ECO:0000313" key="4">
    <source>
        <dbReference type="EMBL" id="MBS2552896.1"/>
    </source>
</evidence>
<reference evidence="4 5" key="1">
    <citation type="submission" date="2020-02" db="EMBL/GenBank/DDBJ databases">
        <title>Acidophilic actinobacteria isolated from forest soil.</title>
        <authorList>
            <person name="Golinska P."/>
        </authorList>
    </citation>
    <scope>NUCLEOTIDE SEQUENCE [LARGE SCALE GENOMIC DNA]</scope>
    <source>
        <strain evidence="4 5">NL8</strain>
    </source>
</reference>
<dbReference type="EC" id="2.3.1.-" evidence="4"/>
<dbReference type="CDD" id="cd04301">
    <property type="entry name" value="NAT_SF"/>
    <property type="match status" value="1"/>
</dbReference>
<name>A0ABS5L3H8_9ACTN</name>
<feature type="domain" description="N-acetyltransferase" evidence="3">
    <location>
        <begin position="114"/>
        <end position="242"/>
    </location>
</feature>
<dbReference type="InterPro" id="IPR000182">
    <property type="entry name" value="GNAT_dom"/>
</dbReference>
<keyword evidence="2 4" id="KW-0012">Acyltransferase</keyword>
<evidence type="ECO:0000313" key="5">
    <source>
        <dbReference type="Proteomes" id="UP000730482"/>
    </source>
</evidence>
<dbReference type="SUPFAM" id="SSF55729">
    <property type="entry name" value="Acyl-CoA N-acyltransferases (Nat)"/>
    <property type="match status" value="1"/>
</dbReference>
<gene>
    <name evidence="4" type="ORF">KGQ19_39195</name>
</gene>
<keyword evidence="5" id="KW-1185">Reference proteome</keyword>
<dbReference type="InterPro" id="IPR016181">
    <property type="entry name" value="Acyl_CoA_acyltransferase"/>
</dbReference>
<evidence type="ECO:0000256" key="2">
    <source>
        <dbReference type="ARBA" id="ARBA00023315"/>
    </source>
</evidence>
<dbReference type="Gene3D" id="3.40.630.30">
    <property type="match status" value="1"/>
</dbReference>
<evidence type="ECO:0000259" key="3">
    <source>
        <dbReference type="PROSITE" id="PS51186"/>
    </source>
</evidence>
<comment type="caution">
    <text evidence="4">The sequence shown here is derived from an EMBL/GenBank/DDBJ whole genome shotgun (WGS) entry which is preliminary data.</text>
</comment>
<dbReference type="EMBL" id="JAAFYZ010000218">
    <property type="protein sequence ID" value="MBS2552896.1"/>
    <property type="molecule type" value="Genomic_DNA"/>
</dbReference>
<organism evidence="4 5">
    <name type="scientific">Catenulispora pinistramenti</name>
    <dbReference type="NCBI Taxonomy" id="2705254"/>
    <lineage>
        <taxon>Bacteria</taxon>
        <taxon>Bacillati</taxon>
        <taxon>Actinomycetota</taxon>
        <taxon>Actinomycetes</taxon>
        <taxon>Catenulisporales</taxon>
        <taxon>Catenulisporaceae</taxon>
        <taxon>Catenulispora</taxon>
    </lineage>
</organism>
<dbReference type="InterPro" id="IPR050680">
    <property type="entry name" value="YpeA/RimI_acetyltransf"/>
</dbReference>
<sequence length="245" mass="26287">MGTVISMPTKTTDPSAPSHVLDDPARASLLGAHARFAESVGSVLRYQPDVSIFVALPPDPGEQDWRDAAKLLGPDGVLPTGGTEPTPPPGWEQVLRIPGVQMVAENVAAAPDPEAVRLGAADVDDMLELVAHANPGPFRHRTVELGTYLGIRREGRLIAMAGERLHPPGWTEISAVCTHADFRGQGLATRLVHAVAHGIVERGQTPFLHTGAANVTAIRLYEALGFRLRREVVFAAWQVPVQYSE</sequence>
<dbReference type="Pfam" id="PF08445">
    <property type="entry name" value="FR47"/>
    <property type="match status" value="1"/>
</dbReference>
<dbReference type="GO" id="GO:0016746">
    <property type="term" value="F:acyltransferase activity"/>
    <property type="evidence" value="ECO:0007669"/>
    <property type="project" value="UniProtKB-KW"/>
</dbReference>
<dbReference type="PANTHER" id="PTHR43420:SF3">
    <property type="entry name" value="N-ACETYLTRANSFERASE DOMAIN-CONTAINING PROTEIN"/>
    <property type="match status" value="1"/>
</dbReference>